<comment type="caution">
    <text evidence="8">The sequence shown here is derived from an EMBL/GenBank/DDBJ whole genome shotgun (WGS) entry which is preliminary data.</text>
</comment>
<evidence type="ECO:0000259" key="7">
    <source>
        <dbReference type="Pfam" id="PF26168"/>
    </source>
</evidence>
<keyword evidence="4" id="KW-0284">Flavonoid biosynthesis</keyword>
<dbReference type="Gene3D" id="3.40.50.2000">
    <property type="entry name" value="Glycogen Phosphorylase B"/>
    <property type="match status" value="2"/>
</dbReference>
<name>A0A4S4E5I0_CAMSN</name>
<dbReference type="SMR" id="A0A4S4E5I0"/>
<dbReference type="Proteomes" id="UP000306102">
    <property type="component" value="Unassembled WGS sequence"/>
</dbReference>
<keyword evidence="2 5" id="KW-0328">Glycosyltransferase</keyword>
<evidence type="ECO:0000313" key="9">
    <source>
        <dbReference type="Proteomes" id="UP000306102"/>
    </source>
</evidence>
<dbReference type="CDD" id="cd03784">
    <property type="entry name" value="GT1_Gtf-like"/>
    <property type="match status" value="1"/>
</dbReference>
<evidence type="ECO:0000256" key="5">
    <source>
        <dbReference type="RuleBase" id="RU003718"/>
    </source>
</evidence>
<protein>
    <recommendedName>
        <fullName evidence="6">Glycosyltransferase</fullName>
        <ecNumber evidence="6">2.4.1.-</ecNumber>
    </recommendedName>
</protein>
<reference evidence="8 9" key="1">
    <citation type="journal article" date="2018" name="Proc. Natl. Acad. Sci. U.S.A.">
        <title>Draft genome sequence of Camellia sinensis var. sinensis provides insights into the evolution of the tea genome and tea quality.</title>
        <authorList>
            <person name="Wei C."/>
            <person name="Yang H."/>
            <person name="Wang S."/>
            <person name="Zhao J."/>
            <person name="Liu C."/>
            <person name="Gao L."/>
            <person name="Xia E."/>
            <person name="Lu Y."/>
            <person name="Tai Y."/>
            <person name="She G."/>
            <person name="Sun J."/>
            <person name="Cao H."/>
            <person name="Tong W."/>
            <person name="Gao Q."/>
            <person name="Li Y."/>
            <person name="Deng W."/>
            <person name="Jiang X."/>
            <person name="Wang W."/>
            <person name="Chen Q."/>
            <person name="Zhang S."/>
            <person name="Li H."/>
            <person name="Wu J."/>
            <person name="Wang P."/>
            <person name="Li P."/>
            <person name="Shi C."/>
            <person name="Zheng F."/>
            <person name="Jian J."/>
            <person name="Huang B."/>
            <person name="Shan D."/>
            <person name="Shi M."/>
            <person name="Fang C."/>
            <person name="Yue Y."/>
            <person name="Li F."/>
            <person name="Li D."/>
            <person name="Wei S."/>
            <person name="Han B."/>
            <person name="Jiang C."/>
            <person name="Yin Y."/>
            <person name="Xia T."/>
            <person name="Zhang Z."/>
            <person name="Bennetzen J.L."/>
            <person name="Zhao S."/>
            <person name="Wan X."/>
        </authorList>
    </citation>
    <scope>NUCLEOTIDE SEQUENCE [LARGE SCALE GENOMIC DNA]</scope>
    <source>
        <strain evidence="9">cv. Shuchazao</strain>
        <tissue evidence="8">Leaf</tissue>
    </source>
</reference>
<dbReference type="FunFam" id="3.40.50.2000:FF:000103">
    <property type="entry name" value="Glycosyltransferase"/>
    <property type="match status" value="1"/>
</dbReference>
<sequence length="518" mass="57454">MADAQQQEHIVMLPFMAHGHLIPFLALATQIHQTTGFTITIATTPLNIHYLRRSSTTANHRQIRLVALPFNSSDHGLPPNTENTEAVPLSQLITLLYASTTLEAPCHQLLADITAKDGRPPICIISDVVHGWATRVAQKVQTVNVSFTTCGAYGTATYISLWKNLPHRRSPETDEYFSVPGFPNSCRFHRSRIHQFLRAADGNDSWSRYFRPQIVLSLESSFGWLCNTAEEIEPLGLEALRKVTKLPVWTIGPLLPPTMLKLNHSSSSSSSSSSSNLKSLILGQHSGKECEISPKKCLEWLDLHPQGSVLYISFGSQNTISASQMMELAKGLEDSGKPFIWVVRPPIGFDLKGEFKAEWLPDGFEERMVERKQGMLVRSWAPQLEILCHKSTGAFLSHCGWNSVMESLSQGVPIIGWPLAAEQAYNAKMMVEEMGVCVEITRRGIETSVGREEVKSVIDLVMEENGKKGQEMKKNAVKIGELIKAALREDEKGHKGSSLQAIDDFISAIVSAAESRRQ</sequence>
<dbReference type="InterPro" id="IPR002213">
    <property type="entry name" value="UDP_glucos_trans"/>
</dbReference>
<dbReference type="PANTHER" id="PTHR48047:SF107">
    <property type="entry name" value="UDP-GLYCOSYLTRANSFERASE 92A1-LIKE"/>
    <property type="match status" value="1"/>
</dbReference>
<evidence type="ECO:0000256" key="3">
    <source>
        <dbReference type="ARBA" id="ARBA00022679"/>
    </source>
</evidence>
<dbReference type="FunFam" id="3.40.50.2000:FF:000064">
    <property type="entry name" value="Glycosyltransferase"/>
    <property type="match status" value="1"/>
</dbReference>
<dbReference type="PANTHER" id="PTHR48047">
    <property type="entry name" value="GLYCOSYLTRANSFERASE"/>
    <property type="match status" value="1"/>
</dbReference>
<evidence type="ECO:0000313" key="8">
    <source>
        <dbReference type="EMBL" id="THG11240.1"/>
    </source>
</evidence>
<dbReference type="PROSITE" id="PS00375">
    <property type="entry name" value="UDPGT"/>
    <property type="match status" value="1"/>
</dbReference>
<comment type="similarity">
    <text evidence="1 5">Belongs to the UDP-glycosyltransferase family.</text>
</comment>
<dbReference type="EC" id="2.4.1.-" evidence="6"/>
<feature type="domain" description="Glycosyltransferase N-terminal" evidence="7">
    <location>
        <begin position="10"/>
        <end position="255"/>
    </location>
</feature>
<dbReference type="SUPFAM" id="SSF53756">
    <property type="entry name" value="UDP-Glycosyltransferase/glycogen phosphorylase"/>
    <property type="match status" value="1"/>
</dbReference>
<evidence type="ECO:0000256" key="4">
    <source>
        <dbReference type="ARBA" id="ARBA00023241"/>
    </source>
</evidence>
<organism evidence="8 9">
    <name type="scientific">Camellia sinensis var. sinensis</name>
    <name type="common">China tea</name>
    <dbReference type="NCBI Taxonomy" id="542762"/>
    <lineage>
        <taxon>Eukaryota</taxon>
        <taxon>Viridiplantae</taxon>
        <taxon>Streptophyta</taxon>
        <taxon>Embryophyta</taxon>
        <taxon>Tracheophyta</taxon>
        <taxon>Spermatophyta</taxon>
        <taxon>Magnoliopsida</taxon>
        <taxon>eudicotyledons</taxon>
        <taxon>Gunneridae</taxon>
        <taxon>Pentapetalae</taxon>
        <taxon>asterids</taxon>
        <taxon>Ericales</taxon>
        <taxon>Theaceae</taxon>
        <taxon>Camellia</taxon>
    </lineage>
</organism>
<dbReference type="EMBL" id="SDRB02007377">
    <property type="protein sequence ID" value="THG11240.1"/>
    <property type="molecule type" value="Genomic_DNA"/>
</dbReference>
<keyword evidence="9" id="KW-1185">Reference proteome</keyword>
<dbReference type="InterPro" id="IPR035595">
    <property type="entry name" value="UDP_glycos_trans_CS"/>
</dbReference>
<gene>
    <name evidence="8" type="ORF">TEA_000065</name>
</gene>
<evidence type="ECO:0000256" key="1">
    <source>
        <dbReference type="ARBA" id="ARBA00009995"/>
    </source>
</evidence>
<dbReference type="GO" id="GO:0035251">
    <property type="term" value="F:UDP-glucosyltransferase activity"/>
    <property type="evidence" value="ECO:0007669"/>
    <property type="project" value="TreeGrafter"/>
</dbReference>
<proteinExistence type="inferred from homology"/>
<dbReference type="Pfam" id="PF00201">
    <property type="entry name" value="UDPGT"/>
    <property type="match status" value="1"/>
</dbReference>
<keyword evidence="3 5" id="KW-0808">Transferase</keyword>
<dbReference type="InterPro" id="IPR058980">
    <property type="entry name" value="Glyco_transf_N"/>
</dbReference>
<dbReference type="AlphaFoldDB" id="A0A4S4E5I0"/>
<evidence type="ECO:0000256" key="6">
    <source>
        <dbReference type="RuleBase" id="RU362057"/>
    </source>
</evidence>
<evidence type="ECO:0000256" key="2">
    <source>
        <dbReference type="ARBA" id="ARBA00022676"/>
    </source>
</evidence>
<dbReference type="Pfam" id="PF26168">
    <property type="entry name" value="Glyco_transf_N"/>
    <property type="match status" value="1"/>
</dbReference>
<accession>A0A4S4E5I0</accession>
<dbReference type="GO" id="GO:0009813">
    <property type="term" value="P:flavonoid biosynthetic process"/>
    <property type="evidence" value="ECO:0007669"/>
    <property type="project" value="UniProtKB-KW"/>
</dbReference>